<proteinExistence type="predicted"/>
<gene>
    <name evidence="1" type="ORF">ITJ86_08875</name>
</gene>
<accession>A0ABS0EHU9</accession>
<evidence type="ECO:0000313" key="1">
    <source>
        <dbReference type="EMBL" id="MBF8150006.1"/>
    </source>
</evidence>
<reference evidence="1 2" key="1">
    <citation type="submission" date="2020-11" db="EMBL/GenBank/DDBJ databases">
        <title>Winogradskyella marina sp. nov., isolated from marine sediment.</title>
        <authorList>
            <person name="Bo J."/>
            <person name="Wang S."/>
            <person name="Song X."/>
            <person name="Du Z."/>
        </authorList>
    </citation>
    <scope>NUCLEOTIDE SEQUENCE [LARGE SCALE GENOMIC DNA]</scope>
    <source>
        <strain evidence="1 2">F6397</strain>
    </source>
</reference>
<comment type="caution">
    <text evidence="1">The sequence shown here is derived from an EMBL/GenBank/DDBJ whole genome shotgun (WGS) entry which is preliminary data.</text>
</comment>
<dbReference type="RefSeq" id="WP_195871279.1">
    <property type="nucleotide sequence ID" value="NZ_JADOET010000006.1"/>
</dbReference>
<dbReference type="Proteomes" id="UP000611215">
    <property type="component" value="Unassembled WGS sequence"/>
</dbReference>
<protein>
    <submittedName>
        <fullName evidence="1">Uncharacterized protein</fullName>
    </submittedName>
</protein>
<name>A0ABS0EHU9_9FLAO</name>
<sequence>MKTFEQDLAEQIMNEHSVWAALLANTNLGNYASSLWNVTLKPEDVTINSDDKTFTFQHANFQFDVEAGLSFGDDHSQYTKQVSGHGTFQSKDSKTIELKTLNTDKITTIK</sequence>
<organism evidence="1 2">
    <name type="scientific">Winogradskyella marina</name>
    <dbReference type="NCBI Taxonomy" id="2785530"/>
    <lineage>
        <taxon>Bacteria</taxon>
        <taxon>Pseudomonadati</taxon>
        <taxon>Bacteroidota</taxon>
        <taxon>Flavobacteriia</taxon>
        <taxon>Flavobacteriales</taxon>
        <taxon>Flavobacteriaceae</taxon>
        <taxon>Winogradskyella</taxon>
    </lineage>
</organism>
<evidence type="ECO:0000313" key="2">
    <source>
        <dbReference type="Proteomes" id="UP000611215"/>
    </source>
</evidence>
<keyword evidence="2" id="KW-1185">Reference proteome</keyword>
<dbReference type="EMBL" id="JADOET010000006">
    <property type="protein sequence ID" value="MBF8150006.1"/>
    <property type="molecule type" value="Genomic_DNA"/>
</dbReference>